<dbReference type="EMBL" id="CAKMRJ010002223">
    <property type="protein sequence ID" value="CAH1425910.1"/>
    <property type="molecule type" value="Genomic_DNA"/>
</dbReference>
<feature type="transmembrane region" description="Helical" evidence="1">
    <location>
        <begin position="75"/>
        <end position="95"/>
    </location>
</feature>
<evidence type="ECO:0000313" key="3">
    <source>
        <dbReference type="Proteomes" id="UP001157418"/>
    </source>
</evidence>
<keyword evidence="1" id="KW-0472">Membrane</keyword>
<gene>
    <name evidence="2" type="ORF">LVIROSA_LOCUS13025</name>
</gene>
<organism evidence="2 3">
    <name type="scientific">Lactuca virosa</name>
    <dbReference type="NCBI Taxonomy" id="75947"/>
    <lineage>
        <taxon>Eukaryota</taxon>
        <taxon>Viridiplantae</taxon>
        <taxon>Streptophyta</taxon>
        <taxon>Embryophyta</taxon>
        <taxon>Tracheophyta</taxon>
        <taxon>Spermatophyta</taxon>
        <taxon>Magnoliopsida</taxon>
        <taxon>eudicotyledons</taxon>
        <taxon>Gunneridae</taxon>
        <taxon>Pentapetalae</taxon>
        <taxon>asterids</taxon>
        <taxon>campanulids</taxon>
        <taxon>Asterales</taxon>
        <taxon>Asteraceae</taxon>
        <taxon>Cichorioideae</taxon>
        <taxon>Cichorieae</taxon>
        <taxon>Lactucinae</taxon>
        <taxon>Lactuca</taxon>
    </lineage>
</organism>
<feature type="transmembrane region" description="Helical" evidence="1">
    <location>
        <begin position="36"/>
        <end position="54"/>
    </location>
</feature>
<keyword evidence="1" id="KW-0812">Transmembrane</keyword>
<proteinExistence type="predicted"/>
<accession>A0AAU9MVB7</accession>
<evidence type="ECO:0000313" key="2">
    <source>
        <dbReference type="EMBL" id="CAH1425910.1"/>
    </source>
</evidence>
<evidence type="ECO:0000256" key="1">
    <source>
        <dbReference type="SAM" id="Phobius"/>
    </source>
</evidence>
<protein>
    <submittedName>
        <fullName evidence="2">Uncharacterized protein</fullName>
    </submittedName>
</protein>
<keyword evidence="3" id="KW-1185">Reference proteome</keyword>
<comment type="caution">
    <text evidence="2">The sequence shown here is derived from an EMBL/GenBank/DDBJ whole genome shotgun (WGS) entry which is preliminary data.</text>
</comment>
<keyword evidence="1" id="KW-1133">Transmembrane helix</keyword>
<reference evidence="2 3" key="1">
    <citation type="submission" date="2022-01" db="EMBL/GenBank/DDBJ databases">
        <authorList>
            <person name="Xiong W."/>
            <person name="Schranz E."/>
        </authorList>
    </citation>
    <scope>NUCLEOTIDE SEQUENCE [LARGE SCALE GENOMIC DNA]</scope>
</reference>
<dbReference type="AlphaFoldDB" id="A0AAU9MVB7"/>
<dbReference type="Proteomes" id="UP001157418">
    <property type="component" value="Unassembled WGS sequence"/>
</dbReference>
<sequence length="137" mass="15254">MATASHPPSATIQIEQPSKLPDFQASVKLKYVKLGYHYLITNLFTLFSSISLLSRVHATQLNLKMSRTSTLTCNYHFFAVFAVTCTAVFGFTPTVRPDPHVFSLTIRATEAGTTESLLIPRVYGPFETSRRLQRAVA</sequence>
<name>A0AAU9MVB7_9ASTR</name>